<evidence type="ECO:0000313" key="1">
    <source>
        <dbReference type="EMBL" id="ARN75016.1"/>
    </source>
</evidence>
<name>A0A1X9NBN7_9GAMM</name>
<reference evidence="1 2" key="1">
    <citation type="submission" date="2016-11" db="EMBL/GenBank/DDBJ databases">
        <title>Trade-off between light-utilization and light-protection in marine flavobacteria.</title>
        <authorList>
            <person name="Kumagai Y."/>
        </authorList>
    </citation>
    <scope>NUCLEOTIDE SEQUENCE [LARGE SCALE GENOMIC DNA]</scope>
    <source>
        <strain evidence="1 2">NBRC 107125</strain>
    </source>
</reference>
<organism evidence="1 2">
    <name type="scientific">Oceanicoccus sagamiensis</name>
    <dbReference type="NCBI Taxonomy" id="716816"/>
    <lineage>
        <taxon>Bacteria</taxon>
        <taxon>Pseudomonadati</taxon>
        <taxon>Pseudomonadota</taxon>
        <taxon>Gammaproteobacteria</taxon>
        <taxon>Cellvibrionales</taxon>
        <taxon>Spongiibacteraceae</taxon>
        <taxon>Oceanicoccus</taxon>
    </lineage>
</organism>
<keyword evidence="2" id="KW-1185">Reference proteome</keyword>
<gene>
    <name evidence="1" type="ORF">BST96_13375</name>
</gene>
<dbReference type="KEGG" id="osg:BST96_13375"/>
<evidence type="ECO:0000313" key="2">
    <source>
        <dbReference type="Proteomes" id="UP000193450"/>
    </source>
</evidence>
<dbReference type="Proteomes" id="UP000193450">
    <property type="component" value="Chromosome"/>
</dbReference>
<protein>
    <submittedName>
        <fullName evidence="1">Uncharacterized protein</fullName>
    </submittedName>
</protein>
<dbReference type="RefSeq" id="WP_085759184.1">
    <property type="nucleotide sequence ID" value="NZ_CP019343.1"/>
</dbReference>
<proteinExistence type="predicted"/>
<accession>A0A1X9NBN7</accession>
<dbReference type="EMBL" id="CP019343">
    <property type="protein sequence ID" value="ARN75016.1"/>
    <property type="molecule type" value="Genomic_DNA"/>
</dbReference>
<sequence>MKALASMAVKFKSKTSGGNGSVAVKIDQNSAWEKPPEVLVKQRPVSEQVKPMVAEDSQYFELGYN</sequence>
<dbReference type="AlphaFoldDB" id="A0A1X9NBN7"/>